<keyword evidence="3" id="KW-1185">Reference proteome</keyword>
<comment type="caution">
    <text evidence="2">The sequence shown here is derived from an EMBL/GenBank/DDBJ whole genome shotgun (WGS) entry which is preliminary data.</text>
</comment>
<reference evidence="2" key="1">
    <citation type="submission" date="2023-08" db="EMBL/GenBank/DDBJ databases">
        <authorList>
            <person name="Chen Y."/>
            <person name="Shah S."/>
            <person name="Dougan E. K."/>
            <person name="Thang M."/>
            <person name="Chan C."/>
        </authorList>
    </citation>
    <scope>NUCLEOTIDE SEQUENCE</scope>
</reference>
<protein>
    <submittedName>
        <fullName evidence="2">Uncharacterized protein</fullName>
    </submittedName>
</protein>
<proteinExistence type="predicted"/>
<evidence type="ECO:0000256" key="1">
    <source>
        <dbReference type="SAM" id="MobiDB-lite"/>
    </source>
</evidence>
<dbReference type="EMBL" id="CAUJNA010003598">
    <property type="protein sequence ID" value="CAJ1405710.1"/>
    <property type="molecule type" value="Genomic_DNA"/>
</dbReference>
<name>A0AA36NB04_9DINO</name>
<dbReference type="Proteomes" id="UP001178507">
    <property type="component" value="Unassembled WGS sequence"/>
</dbReference>
<evidence type="ECO:0000313" key="2">
    <source>
        <dbReference type="EMBL" id="CAJ1405710.1"/>
    </source>
</evidence>
<feature type="compositionally biased region" description="Pro residues" evidence="1">
    <location>
        <begin position="1"/>
        <end position="10"/>
    </location>
</feature>
<sequence length="583" mass="65377">MKFDQPPVPKPRLQSSPAPRAANPFAQREVAAKARVDTRAANPFAQFGSREARVRLGPYWIQSSIQGELREVRSKVTQLLTHSAKASPFSEFSPPSRDSLLEATKQGQVEKELRAPSPVDVSVLSFDRGSGLLFQLPLSEKAMVFTATEIGTTLRCISTLPRQLSGNIAFSLDPVDPESWHGKLSNSHLYQRKWYSHSALNEIPLGYWMWRADWKLKQLAQGVVYDDATGQQRPLKLGVDVPQDFPDVAQGSTGCARLWIVCRKLVRMPWGRDSILIHPEVQMGVEVRAQQFNKLTNKYEDVADAPHTSATKIAHYLSRHYDAVARFVPELQHCKRMAVLLDISRWLLEGPLQSKRLMLEKCIPQYAIPEDFADDRVPALRTVHEKGLKEEGVVKRLDQELALKKAEFKKTCAEKEERLRSLRLATEQQMRKVEAAKQSVDRYSSESVEACNLEVQRYNALVEAQKLSVESYNSAVDAGNRRFSALVAERNAAAAASNAARSSWVFVGGVDLAPAEAQERPVKCEAWAVQDQFQQWGKGLWSSRESHAILFQKPRSGEKVSLLQEVVENNANLSVFQLTAPAA</sequence>
<accession>A0AA36NB04</accession>
<gene>
    <name evidence="2" type="ORF">EVOR1521_LOCUS27855</name>
</gene>
<organism evidence="2 3">
    <name type="scientific">Effrenium voratum</name>
    <dbReference type="NCBI Taxonomy" id="2562239"/>
    <lineage>
        <taxon>Eukaryota</taxon>
        <taxon>Sar</taxon>
        <taxon>Alveolata</taxon>
        <taxon>Dinophyceae</taxon>
        <taxon>Suessiales</taxon>
        <taxon>Symbiodiniaceae</taxon>
        <taxon>Effrenium</taxon>
    </lineage>
</organism>
<dbReference type="AlphaFoldDB" id="A0AA36NB04"/>
<evidence type="ECO:0000313" key="3">
    <source>
        <dbReference type="Proteomes" id="UP001178507"/>
    </source>
</evidence>
<feature type="region of interest" description="Disordered" evidence="1">
    <location>
        <begin position="1"/>
        <end position="30"/>
    </location>
</feature>